<dbReference type="AlphaFoldDB" id="A0A833W9N0"/>
<dbReference type="Proteomes" id="UP000602510">
    <property type="component" value="Unassembled WGS sequence"/>
</dbReference>
<feature type="coiled-coil region" evidence="1">
    <location>
        <begin position="344"/>
        <end position="371"/>
    </location>
</feature>
<feature type="compositionally biased region" description="Basic residues" evidence="2">
    <location>
        <begin position="764"/>
        <end position="774"/>
    </location>
</feature>
<feature type="compositionally biased region" description="Polar residues" evidence="2">
    <location>
        <begin position="128"/>
        <end position="138"/>
    </location>
</feature>
<feature type="compositionally biased region" description="Basic and acidic residues" evidence="2">
    <location>
        <begin position="139"/>
        <end position="155"/>
    </location>
</feature>
<reference evidence="3" key="1">
    <citation type="submission" date="2020-04" db="EMBL/GenBank/DDBJ databases">
        <title>Hybrid Assembly of Korean Phytophthora infestans isolates.</title>
        <authorList>
            <person name="Prokchorchik M."/>
            <person name="Lee Y."/>
            <person name="Seo J."/>
            <person name="Cho J.-H."/>
            <person name="Park Y.-E."/>
            <person name="Jang D.-C."/>
            <person name="Im J.-S."/>
            <person name="Choi J.-G."/>
            <person name="Park H.-J."/>
            <person name="Lee G.-B."/>
            <person name="Lee Y.-G."/>
            <person name="Hong S.-Y."/>
            <person name="Cho K."/>
            <person name="Sohn K.H."/>
        </authorList>
    </citation>
    <scope>NUCLEOTIDE SEQUENCE</scope>
    <source>
        <strain evidence="3">KR_1_A1</strain>
        <strain evidence="4">KR_2_A2</strain>
    </source>
</reference>
<protein>
    <submittedName>
        <fullName evidence="3">Uncharacterized protein</fullName>
    </submittedName>
</protein>
<evidence type="ECO:0000256" key="1">
    <source>
        <dbReference type="SAM" id="Coils"/>
    </source>
</evidence>
<dbReference type="EMBL" id="JAACNO010000947">
    <property type="protein sequence ID" value="KAF4143863.1"/>
    <property type="molecule type" value="Genomic_DNA"/>
</dbReference>
<keyword evidence="1" id="KW-0175">Coiled coil</keyword>
<proteinExistence type="predicted"/>
<dbReference type="PROSITE" id="PS50096">
    <property type="entry name" value="IQ"/>
    <property type="match status" value="1"/>
</dbReference>
<feature type="coiled-coil region" evidence="1">
    <location>
        <begin position="232"/>
        <end position="294"/>
    </location>
</feature>
<feature type="compositionally biased region" description="Polar residues" evidence="2">
    <location>
        <begin position="749"/>
        <end position="758"/>
    </location>
</feature>
<feature type="region of interest" description="Disordered" evidence="2">
    <location>
        <begin position="727"/>
        <end position="860"/>
    </location>
</feature>
<sequence length="860" mass="98770">MAASSQGGDDDEERRALELELAAELAALSAQDVELEGSLDGDVDQNDGIGGCGSNEVMYVRLDLDSVLKQVTETGAQGLHSVDKEHQVSPSSWGLLLQSVARSDREFFQPCREILHEIRTSILDVESPISSDEPQTQRPNEEIKGRTATSDEKTDSPSLGSTIFYLEEAAVKENGNPTSLIDTVTKESAKTSTMTRDPGGCHPTPPLTASDGPNQVVALPDVPPLTIAEDNQSALTAEQKQLEAIAKQHEARESRRLKAQARHEKERAETAQLLSRLEEEYETQERIAARSRQEAQERSFMAKEEVFCRQFAAAERENHEIVLMTLADEESHIVAAESAALQTAINMETRRMEAEDRAERHRMRIERHQRQKSMTRCHFAAVLLNLVKYHETQRQIQARQTKRERRENVQMRAEEASTRRIIAERDLLREQQERGMNHVSMNLEDILAKAVEDQERSRKLENEERLREQEYGESMQQEEKRSRSAWAFRELLKLIDTQNEEYSRDAMRREEARCRRAWNYWIQVAEAEAKERERDRMVINLSTGFQRLDQILTTYQLMKFLTRWKMWCKQSIEEDRLRSETVSNAAKRIHIWHRSCRQRLQQVVSVELPLVLEDFSDEEQPQAEENGDNNAAGAEVLMTAENQAAARRLQSTFRGFHVRRKFANALALAQVVEEGDPFDGVDLEDLIQLPPELVEGWEDPVLPRTPVLSHQRYPPISTRIDRVDHVENNEIVGQENDKNLERVKPESLPNPTKEQSLAATLWNKMKRRKQRQKHSQQERQRQLDPVCRVQKLLNRKPNNRNNSNQSGNSSNSRSRSQSSQGGQQATNMISWSSTTNARKKPKVKLPSLVERLRRQTMAER</sequence>
<name>A0A833W9N0_PHYIN</name>
<evidence type="ECO:0000313" key="4">
    <source>
        <dbReference type="EMBL" id="KAF4143863.1"/>
    </source>
</evidence>
<dbReference type="EMBL" id="WSZM01000387">
    <property type="protein sequence ID" value="KAF4034072.1"/>
    <property type="molecule type" value="Genomic_DNA"/>
</dbReference>
<accession>A0A833W9N0</accession>
<gene>
    <name evidence="3" type="ORF">GN244_ATG13955</name>
    <name evidence="4" type="ORF">GN958_ATG06949</name>
</gene>
<comment type="caution">
    <text evidence="3">The sequence shown here is derived from an EMBL/GenBank/DDBJ whole genome shotgun (WGS) entry which is preliminary data.</text>
</comment>
<feature type="compositionally biased region" description="Basic and acidic residues" evidence="2">
    <location>
        <begin position="454"/>
        <end position="470"/>
    </location>
</feature>
<feature type="region of interest" description="Disordered" evidence="2">
    <location>
        <begin position="454"/>
        <end position="478"/>
    </location>
</feature>
<evidence type="ECO:0000313" key="3">
    <source>
        <dbReference type="EMBL" id="KAF4034072.1"/>
    </source>
</evidence>
<feature type="region of interest" description="Disordered" evidence="2">
    <location>
        <begin position="190"/>
        <end position="212"/>
    </location>
</feature>
<feature type="compositionally biased region" description="Basic and acidic residues" evidence="2">
    <location>
        <begin position="735"/>
        <end position="745"/>
    </location>
</feature>
<evidence type="ECO:0000313" key="5">
    <source>
        <dbReference type="Proteomes" id="UP000602510"/>
    </source>
</evidence>
<evidence type="ECO:0000256" key="2">
    <source>
        <dbReference type="SAM" id="MobiDB-lite"/>
    </source>
</evidence>
<feature type="compositionally biased region" description="Low complexity" evidence="2">
    <location>
        <begin position="799"/>
        <end position="824"/>
    </location>
</feature>
<organism evidence="3 5">
    <name type="scientific">Phytophthora infestans</name>
    <name type="common">Potato late blight agent</name>
    <name type="synonym">Botrytis infestans</name>
    <dbReference type="NCBI Taxonomy" id="4787"/>
    <lineage>
        <taxon>Eukaryota</taxon>
        <taxon>Sar</taxon>
        <taxon>Stramenopiles</taxon>
        <taxon>Oomycota</taxon>
        <taxon>Peronosporomycetes</taxon>
        <taxon>Peronosporales</taxon>
        <taxon>Peronosporaceae</taxon>
        <taxon>Phytophthora</taxon>
    </lineage>
</organism>
<keyword evidence="5" id="KW-1185">Reference proteome</keyword>
<feature type="compositionally biased region" description="Polar residues" evidence="2">
    <location>
        <begin position="825"/>
        <end position="836"/>
    </location>
</feature>
<feature type="region of interest" description="Disordered" evidence="2">
    <location>
        <begin position="126"/>
        <end position="159"/>
    </location>
</feature>
<feature type="compositionally biased region" description="Basic and acidic residues" evidence="2">
    <location>
        <begin position="850"/>
        <end position="860"/>
    </location>
</feature>
<dbReference type="Proteomes" id="UP000704712">
    <property type="component" value="Unassembled WGS sequence"/>
</dbReference>